<evidence type="ECO:0000313" key="2">
    <source>
        <dbReference type="EMBL" id="KAH9831974.1"/>
    </source>
</evidence>
<keyword evidence="3" id="KW-1185">Reference proteome</keyword>
<feature type="region of interest" description="Disordered" evidence="1">
    <location>
        <begin position="437"/>
        <end position="551"/>
    </location>
</feature>
<feature type="compositionally biased region" description="Basic residues" evidence="1">
    <location>
        <begin position="534"/>
        <end position="547"/>
    </location>
</feature>
<evidence type="ECO:0000256" key="1">
    <source>
        <dbReference type="SAM" id="MobiDB-lite"/>
    </source>
</evidence>
<dbReference type="RefSeq" id="XP_047775020.1">
    <property type="nucleotide sequence ID" value="XM_047926728.1"/>
</dbReference>
<feature type="compositionally biased region" description="Polar residues" evidence="1">
    <location>
        <begin position="437"/>
        <end position="463"/>
    </location>
</feature>
<feature type="region of interest" description="Disordered" evidence="1">
    <location>
        <begin position="149"/>
        <end position="177"/>
    </location>
</feature>
<comment type="caution">
    <text evidence="2">The sequence shown here is derived from an EMBL/GenBank/DDBJ whole genome shotgun (WGS) entry which is preliminary data.</text>
</comment>
<protein>
    <submittedName>
        <fullName evidence="2">Uncharacterized protein</fullName>
    </submittedName>
</protein>
<reference evidence="2 3" key="1">
    <citation type="journal article" date="2021" name="Environ. Microbiol.">
        <title>Gene family expansions and transcriptome signatures uncover fungal adaptations to wood decay.</title>
        <authorList>
            <person name="Hage H."/>
            <person name="Miyauchi S."/>
            <person name="Viragh M."/>
            <person name="Drula E."/>
            <person name="Min B."/>
            <person name="Chaduli D."/>
            <person name="Navarro D."/>
            <person name="Favel A."/>
            <person name="Norest M."/>
            <person name="Lesage-Meessen L."/>
            <person name="Balint B."/>
            <person name="Merenyi Z."/>
            <person name="de Eugenio L."/>
            <person name="Morin E."/>
            <person name="Martinez A.T."/>
            <person name="Baldrian P."/>
            <person name="Stursova M."/>
            <person name="Martinez M.J."/>
            <person name="Novotny C."/>
            <person name="Magnuson J.K."/>
            <person name="Spatafora J.W."/>
            <person name="Maurice S."/>
            <person name="Pangilinan J."/>
            <person name="Andreopoulos W."/>
            <person name="LaButti K."/>
            <person name="Hundley H."/>
            <person name="Na H."/>
            <person name="Kuo A."/>
            <person name="Barry K."/>
            <person name="Lipzen A."/>
            <person name="Henrissat B."/>
            <person name="Riley R."/>
            <person name="Ahrendt S."/>
            <person name="Nagy L.G."/>
            <person name="Grigoriev I.V."/>
            <person name="Martin F."/>
            <person name="Rosso M.N."/>
        </authorList>
    </citation>
    <scope>NUCLEOTIDE SEQUENCE [LARGE SCALE GENOMIC DNA]</scope>
    <source>
        <strain evidence="2 3">CIRM-BRFM 1785</strain>
    </source>
</reference>
<dbReference type="GeneID" id="72007460"/>
<gene>
    <name evidence="2" type="ORF">C8Q71DRAFT_850489</name>
</gene>
<organism evidence="2 3">
    <name type="scientific">Rhodofomes roseus</name>
    <dbReference type="NCBI Taxonomy" id="34475"/>
    <lineage>
        <taxon>Eukaryota</taxon>
        <taxon>Fungi</taxon>
        <taxon>Dikarya</taxon>
        <taxon>Basidiomycota</taxon>
        <taxon>Agaricomycotina</taxon>
        <taxon>Agaricomycetes</taxon>
        <taxon>Polyporales</taxon>
        <taxon>Rhodofomes</taxon>
    </lineage>
</organism>
<accession>A0ABQ8K4V7</accession>
<dbReference type="Proteomes" id="UP000814176">
    <property type="component" value="Unassembled WGS sequence"/>
</dbReference>
<feature type="compositionally biased region" description="Low complexity" evidence="1">
    <location>
        <begin position="478"/>
        <end position="497"/>
    </location>
</feature>
<proteinExistence type="predicted"/>
<dbReference type="EMBL" id="JADCUA010000023">
    <property type="protein sequence ID" value="KAH9831974.1"/>
    <property type="molecule type" value="Genomic_DNA"/>
</dbReference>
<feature type="compositionally biased region" description="Polar residues" evidence="1">
    <location>
        <begin position="153"/>
        <end position="170"/>
    </location>
</feature>
<name>A0ABQ8K4V7_9APHY</name>
<feature type="region of interest" description="Disordered" evidence="1">
    <location>
        <begin position="601"/>
        <end position="628"/>
    </location>
</feature>
<evidence type="ECO:0000313" key="3">
    <source>
        <dbReference type="Proteomes" id="UP000814176"/>
    </source>
</evidence>
<sequence>MPRLAKSWLSPLPHLPRVFTVMLSTQELGVRIVYGGSKACYLTREDAAHRAVVRRVILNDLKRMELPRPDAVFLEPAAAEMRLLWSWSGGVLDPIPVIYAAEAQSKAIMASRSPGLLKLLQITEIAALDLRVARPEALAVRLELPLESHPHDSSTNWTSCAKSVTSTSAPTRDRSTLEDFKENINPAPELDLNSGSATHLGSDLLATSSQQSSASFSAYTQQTSALSNGHSDMVLETPPLGFAEDWAQQTSLRDKLTTCNNTNTSTSTTGSFLNHCSLAPHPSHSSSATSQDLNPSSASLSVSTDAAVVSAAVSVKQEAVSVDGCVAGQHALASTSGLSKRTTRNTPVSESSVDLLVEPALLESSARIVSEEPLPTGVSAIPLILDCSAPLRLADATSVPSTTLVPTRRPLKRSASMLSDSVSLGVYCVPGTSLEASTTAHTQDSRTPSSYSATSHASGTTTPKLRRPRSGSPGLGDDGPLLGASGSRSGTSGADDSCNPGATDPQAIGSVKLENDDKPLPLSSATEDSEASAGRKRPRHPRARGGKKVQAAKVRKALFVERTVAALAVTEEDAAAMPDSGVDEEWDVEAALRALRADGRARMDGRGIQETGPSGGRRSSARKPTSTRPWFTQVFKTQIFKVLKQDTSSRKRMEPRQRFGRALYLPKQSRHRELEDDCGVSIMFNTQWVVALVDMPRKKVKIGVKEETSCQEVSFES</sequence>